<evidence type="ECO:0000313" key="1">
    <source>
        <dbReference type="EMBL" id="GFU45141.1"/>
    </source>
</evidence>
<dbReference type="Proteomes" id="UP000887013">
    <property type="component" value="Unassembled WGS sequence"/>
</dbReference>
<reference evidence="1" key="1">
    <citation type="submission" date="2020-08" db="EMBL/GenBank/DDBJ databases">
        <title>Multicomponent nature underlies the extraordinary mechanical properties of spider dragline silk.</title>
        <authorList>
            <person name="Kono N."/>
            <person name="Nakamura H."/>
            <person name="Mori M."/>
            <person name="Yoshida Y."/>
            <person name="Ohtoshi R."/>
            <person name="Malay A.D."/>
            <person name="Moran D.A.P."/>
            <person name="Tomita M."/>
            <person name="Numata K."/>
            <person name="Arakawa K."/>
        </authorList>
    </citation>
    <scope>NUCLEOTIDE SEQUENCE</scope>
</reference>
<name>A0A8X6QZC9_NEPPI</name>
<sequence>MACIGSPYSILPLDVWFVVTPGPNGHAPTELIGLQGVLRGGGNSPSPLDPVSFCYVLAAISPPPFALKKQGYLPFSLVIQLEFFLF</sequence>
<dbReference type="EMBL" id="BMAW01132833">
    <property type="protein sequence ID" value="GFU45141.1"/>
    <property type="molecule type" value="Genomic_DNA"/>
</dbReference>
<gene>
    <name evidence="1" type="ORF">NPIL_663701</name>
</gene>
<comment type="caution">
    <text evidence="1">The sequence shown here is derived from an EMBL/GenBank/DDBJ whole genome shotgun (WGS) entry which is preliminary data.</text>
</comment>
<evidence type="ECO:0000313" key="2">
    <source>
        <dbReference type="Proteomes" id="UP000887013"/>
    </source>
</evidence>
<organism evidence="1 2">
    <name type="scientific">Nephila pilipes</name>
    <name type="common">Giant wood spider</name>
    <name type="synonym">Nephila maculata</name>
    <dbReference type="NCBI Taxonomy" id="299642"/>
    <lineage>
        <taxon>Eukaryota</taxon>
        <taxon>Metazoa</taxon>
        <taxon>Ecdysozoa</taxon>
        <taxon>Arthropoda</taxon>
        <taxon>Chelicerata</taxon>
        <taxon>Arachnida</taxon>
        <taxon>Araneae</taxon>
        <taxon>Araneomorphae</taxon>
        <taxon>Entelegynae</taxon>
        <taxon>Araneoidea</taxon>
        <taxon>Nephilidae</taxon>
        <taxon>Nephila</taxon>
    </lineage>
</organism>
<proteinExistence type="predicted"/>
<keyword evidence="2" id="KW-1185">Reference proteome</keyword>
<protein>
    <submittedName>
        <fullName evidence="1">Uncharacterized protein</fullName>
    </submittedName>
</protein>
<dbReference type="AlphaFoldDB" id="A0A8X6QZC9"/>
<accession>A0A8X6QZC9</accession>